<evidence type="ECO:0000313" key="1">
    <source>
        <dbReference type="EMBL" id="MED6258124.1"/>
    </source>
</evidence>
<proteinExistence type="predicted"/>
<dbReference type="PROSITE" id="PS51257">
    <property type="entry name" value="PROKAR_LIPOPROTEIN"/>
    <property type="match status" value="1"/>
</dbReference>
<dbReference type="Proteomes" id="UP001345963">
    <property type="component" value="Unassembled WGS sequence"/>
</dbReference>
<organism evidence="1 2">
    <name type="scientific">Ataeniobius toweri</name>
    <dbReference type="NCBI Taxonomy" id="208326"/>
    <lineage>
        <taxon>Eukaryota</taxon>
        <taxon>Metazoa</taxon>
        <taxon>Chordata</taxon>
        <taxon>Craniata</taxon>
        <taxon>Vertebrata</taxon>
        <taxon>Euteleostomi</taxon>
        <taxon>Actinopterygii</taxon>
        <taxon>Neopterygii</taxon>
        <taxon>Teleostei</taxon>
        <taxon>Neoteleostei</taxon>
        <taxon>Acanthomorphata</taxon>
        <taxon>Ovalentaria</taxon>
        <taxon>Atherinomorphae</taxon>
        <taxon>Cyprinodontiformes</taxon>
        <taxon>Goodeidae</taxon>
        <taxon>Ataeniobius</taxon>
    </lineage>
</organism>
<evidence type="ECO:0000313" key="2">
    <source>
        <dbReference type="Proteomes" id="UP001345963"/>
    </source>
</evidence>
<protein>
    <submittedName>
        <fullName evidence="1">Uncharacterized protein</fullName>
    </submittedName>
</protein>
<keyword evidence="2" id="KW-1185">Reference proteome</keyword>
<name>A0ABU7C693_9TELE</name>
<sequence length="106" mass="10861">MFLCVRMRVGMYDCDCVPVFVSGWVLGCSLCWISLISSPPHSLLVAGVSASWCTCGSRCLGLCAWCVPAHSQVLLAGPLGSVRPLPGEGCAPGSRVSGSMAGSAVA</sequence>
<comment type="caution">
    <text evidence="1">The sequence shown here is derived from an EMBL/GenBank/DDBJ whole genome shotgun (WGS) entry which is preliminary data.</text>
</comment>
<dbReference type="EMBL" id="JAHUTI010080014">
    <property type="protein sequence ID" value="MED6258124.1"/>
    <property type="molecule type" value="Genomic_DNA"/>
</dbReference>
<accession>A0ABU7C693</accession>
<gene>
    <name evidence="1" type="ORF">ATANTOWER_003218</name>
</gene>
<reference evidence="1 2" key="1">
    <citation type="submission" date="2021-07" db="EMBL/GenBank/DDBJ databases">
        <authorList>
            <person name="Palmer J.M."/>
        </authorList>
    </citation>
    <scope>NUCLEOTIDE SEQUENCE [LARGE SCALE GENOMIC DNA]</scope>
    <source>
        <strain evidence="1 2">AT_MEX2019</strain>
        <tissue evidence="1">Muscle</tissue>
    </source>
</reference>